<feature type="domain" description="HTH deoR-type" evidence="3">
    <location>
        <begin position="6"/>
        <end position="38"/>
    </location>
</feature>
<dbReference type="EMBL" id="BARW01027575">
    <property type="protein sequence ID" value="GAJ16125.1"/>
    <property type="molecule type" value="Genomic_DNA"/>
</dbReference>
<dbReference type="AlphaFoldDB" id="X1VX63"/>
<proteinExistence type="predicted"/>
<keyword evidence="2" id="KW-0804">Transcription</keyword>
<dbReference type="Pfam" id="PF08220">
    <property type="entry name" value="HTH_DeoR"/>
    <property type="match status" value="1"/>
</dbReference>
<protein>
    <recommendedName>
        <fullName evidence="3">HTH deoR-type domain-containing protein</fullName>
    </recommendedName>
</protein>
<comment type="caution">
    <text evidence="4">The sequence shown here is derived from an EMBL/GenBank/DDBJ whole genome shotgun (WGS) entry which is preliminary data.</text>
</comment>
<dbReference type="GO" id="GO:0003700">
    <property type="term" value="F:DNA-binding transcription factor activity"/>
    <property type="evidence" value="ECO:0007669"/>
    <property type="project" value="InterPro"/>
</dbReference>
<keyword evidence="1" id="KW-0805">Transcription regulation</keyword>
<evidence type="ECO:0000313" key="4">
    <source>
        <dbReference type="EMBL" id="GAJ16125.1"/>
    </source>
</evidence>
<gene>
    <name evidence="4" type="ORF">S12H4_44712</name>
</gene>
<feature type="non-terminal residue" evidence="4">
    <location>
        <position position="38"/>
    </location>
</feature>
<dbReference type="InterPro" id="IPR001034">
    <property type="entry name" value="DeoR_HTH"/>
</dbReference>
<evidence type="ECO:0000259" key="3">
    <source>
        <dbReference type="Pfam" id="PF08220"/>
    </source>
</evidence>
<sequence length="38" mass="4369">MLSEERMQRIVEFLVLNRTASVYSLQKQLGVSGSTIRK</sequence>
<evidence type="ECO:0000256" key="2">
    <source>
        <dbReference type="ARBA" id="ARBA00023163"/>
    </source>
</evidence>
<organism evidence="4">
    <name type="scientific">marine sediment metagenome</name>
    <dbReference type="NCBI Taxonomy" id="412755"/>
    <lineage>
        <taxon>unclassified sequences</taxon>
        <taxon>metagenomes</taxon>
        <taxon>ecological metagenomes</taxon>
    </lineage>
</organism>
<name>X1VX63_9ZZZZ</name>
<reference evidence="4" key="1">
    <citation type="journal article" date="2014" name="Front. Microbiol.">
        <title>High frequency of phylogenetically diverse reductive dehalogenase-homologous genes in deep subseafloor sedimentary metagenomes.</title>
        <authorList>
            <person name="Kawai M."/>
            <person name="Futagami T."/>
            <person name="Toyoda A."/>
            <person name="Takaki Y."/>
            <person name="Nishi S."/>
            <person name="Hori S."/>
            <person name="Arai W."/>
            <person name="Tsubouchi T."/>
            <person name="Morono Y."/>
            <person name="Uchiyama I."/>
            <person name="Ito T."/>
            <person name="Fujiyama A."/>
            <person name="Inagaki F."/>
            <person name="Takami H."/>
        </authorList>
    </citation>
    <scope>NUCLEOTIDE SEQUENCE</scope>
    <source>
        <strain evidence="4">Expedition CK06-06</strain>
    </source>
</reference>
<evidence type="ECO:0000256" key="1">
    <source>
        <dbReference type="ARBA" id="ARBA00023015"/>
    </source>
</evidence>
<accession>X1VX63</accession>